<feature type="transmembrane region" description="Helical" evidence="1">
    <location>
        <begin position="226"/>
        <end position="248"/>
    </location>
</feature>
<protein>
    <recommendedName>
        <fullName evidence="2">Pyridoxamine 5'-phosphate oxidase N-terminal domain-containing protein</fullName>
    </recommendedName>
</protein>
<dbReference type="SUPFAM" id="SSF50475">
    <property type="entry name" value="FMN-binding split barrel"/>
    <property type="match status" value="1"/>
</dbReference>
<accession>A0AAN6MRX7</accession>
<dbReference type="Gene3D" id="2.30.110.10">
    <property type="entry name" value="Electron Transport, Fmn-binding Protein, Chain A"/>
    <property type="match status" value="1"/>
</dbReference>
<keyword evidence="4" id="KW-1185">Reference proteome</keyword>
<keyword evidence="1" id="KW-0472">Membrane</keyword>
<dbReference type="InterPro" id="IPR011576">
    <property type="entry name" value="Pyridox_Oxase_N"/>
</dbReference>
<sequence length="262" mass="29343">MGLFFETIPEYLMEWILQQKMFWVATAPLSSSGHVNVSPKGGSYFGLLDDKTFWYMDLTGSGNETIAHLYEPGNGRITVMFCAFEGSPRIVRLFGHGTVLEQGTQPFDDFVKKHDVRLVASSRVIIIARLHQAATSCGYSVPFYEFKAFRKTLNEYFERMADKFEQGKSEDNIESYRAAKNSYSIDGLPGMRLAHEKGLQEHIAPIQKMVGAAAPPAYHNARRFSVWHLVLVALVSALCTGLSLSFLLTGSRQPLYAFSGIH</sequence>
<feature type="domain" description="Pyridoxamine 5'-phosphate oxidase N-terminal" evidence="2">
    <location>
        <begin position="10"/>
        <end position="110"/>
    </location>
</feature>
<reference evidence="3" key="1">
    <citation type="journal article" date="2023" name="Mol. Phylogenet. Evol.">
        <title>Genome-scale phylogeny and comparative genomics of the fungal order Sordariales.</title>
        <authorList>
            <person name="Hensen N."/>
            <person name="Bonometti L."/>
            <person name="Westerberg I."/>
            <person name="Brannstrom I.O."/>
            <person name="Guillou S."/>
            <person name="Cros-Aarteil S."/>
            <person name="Calhoun S."/>
            <person name="Haridas S."/>
            <person name="Kuo A."/>
            <person name="Mondo S."/>
            <person name="Pangilinan J."/>
            <person name="Riley R."/>
            <person name="LaButti K."/>
            <person name="Andreopoulos B."/>
            <person name="Lipzen A."/>
            <person name="Chen C."/>
            <person name="Yan M."/>
            <person name="Daum C."/>
            <person name="Ng V."/>
            <person name="Clum A."/>
            <person name="Steindorff A."/>
            <person name="Ohm R.A."/>
            <person name="Martin F."/>
            <person name="Silar P."/>
            <person name="Natvig D.O."/>
            <person name="Lalanne C."/>
            <person name="Gautier V."/>
            <person name="Ament-Velasquez S.L."/>
            <person name="Kruys A."/>
            <person name="Hutchinson M.I."/>
            <person name="Powell A.J."/>
            <person name="Barry K."/>
            <person name="Miller A.N."/>
            <person name="Grigoriev I.V."/>
            <person name="Debuchy R."/>
            <person name="Gladieux P."/>
            <person name="Hiltunen Thoren M."/>
            <person name="Johannesson H."/>
        </authorList>
    </citation>
    <scope>NUCLEOTIDE SEQUENCE</scope>
    <source>
        <strain evidence="3">CBS 103.79</strain>
    </source>
</reference>
<dbReference type="Pfam" id="PF01243">
    <property type="entry name" value="PNPOx_N"/>
    <property type="match status" value="1"/>
</dbReference>
<dbReference type="PANTHER" id="PTHR39336">
    <property type="entry name" value="PYRIDOXAMINE PHOSPHATE OXIDASE FAMILY PROTEIN (AFU_ORTHOLOGUE AFUA_6G11440)"/>
    <property type="match status" value="1"/>
</dbReference>
<evidence type="ECO:0000259" key="2">
    <source>
        <dbReference type="Pfam" id="PF01243"/>
    </source>
</evidence>
<dbReference type="EMBL" id="MU855339">
    <property type="protein sequence ID" value="KAK3905980.1"/>
    <property type="molecule type" value="Genomic_DNA"/>
</dbReference>
<gene>
    <name evidence="3" type="ORF">C8A05DRAFT_30135</name>
</gene>
<dbReference type="AlphaFoldDB" id="A0AAN6MRX7"/>
<dbReference type="InterPro" id="IPR012349">
    <property type="entry name" value="Split_barrel_FMN-bd"/>
</dbReference>
<evidence type="ECO:0000313" key="3">
    <source>
        <dbReference type="EMBL" id="KAK3905980.1"/>
    </source>
</evidence>
<evidence type="ECO:0000313" key="4">
    <source>
        <dbReference type="Proteomes" id="UP001303889"/>
    </source>
</evidence>
<keyword evidence="1" id="KW-0812">Transmembrane</keyword>
<reference evidence="3" key="2">
    <citation type="submission" date="2023-05" db="EMBL/GenBank/DDBJ databases">
        <authorList>
            <consortium name="Lawrence Berkeley National Laboratory"/>
            <person name="Steindorff A."/>
            <person name="Hensen N."/>
            <person name="Bonometti L."/>
            <person name="Westerberg I."/>
            <person name="Brannstrom I.O."/>
            <person name="Guillou S."/>
            <person name="Cros-Aarteil S."/>
            <person name="Calhoun S."/>
            <person name="Haridas S."/>
            <person name="Kuo A."/>
            <person name="Mondo S."/>
            <person name="Pangilinan J."/>
            <person name="Riley R."/>
            <person name="Labutti K."/>
            <person name="Andreopoulos B."/>
            <person name="Lipzen A."/>
            <person name="Chen C."/>
            <person name="Yanf M."/>
            <person name="Daum C."/>
            <person name="Ng V."/>
            <person name="Clum A."/>
            <person name="Ohm R."/>
            <person name="Martin F."/>
            <person name="Silar P."/>
            <person name="Natvig D."/>
            <person name="Lalanne C."/>
            <person name="Gautier V."/>
            <person name="Ament-Velasquez S.L."/>
            <person name="Kruys A."/>
            <person name="Hutchinson M.I."/>
            <person name="Powell A.J."/>
            <person name="Barry K."/>
            <person name="Miller A.N."/>
            <person name="Grigoriev I.V."/>
            <person name="Debuchy R."/>
            <person name="Gladieux P."/>
            <person name="Thoren M.H."/>
            <person name="Johannesson H."/>
        </authorList>
    </citation>
    <scope>NUCLEOTIDE SEQUENCE</scope>
    <source>
        <strain evidence="3">CBS 103.79</strain>
    </source>
</reference>
<dbReference type="PANTHER" id="PTHR39336:SF3">
    <property type="entry name" value="PYRIDOXAMINE PHOSPHATE OXIDASE"/>
    <property type="match status" value="1"/>
</dbReference>
<proteinExistence type="predicted"/>
<keyword evidence="1" id="KW-1133">Transmembrane helix</keyword>
<comment type="caution">
    <text evidence="3">The sequence shown here is derived from an EMBL/GenBank/DDBJ whole genome shotgun (WGS) entry which is preliminary data.</text>
</comment>
<dbReference type="Proteomes" id="UP001303889">
    <property type="component" value="Unassembled WGS sequence"/>
</dbReference>
<name>A0AAN6MRX7_9PEZI</name>
<evidence type="ECO:0000256" key="1">
    <source>
        <dbReference type="SAM" id="Phobius"/>
    </source>
</evidence>
<organism evidence="3 4">
    <name type="scientific">Staphylotrichum tortipilum</name>
    <dbReference type="NCBI Taxonomy" id="2831512"/>
    <lineage>
        <taxon>Eukaryota</taxon>
        <taxon>Fungi</taxon>
        <taxon>Dikarya</taxon>
        <taxon>Ascomycota</taxon>
        <taxon>Pezizomycotina</taxon>
        <taxon>Sordariomycetes</taxon>
        <taxon>Sordariomycetidae</taxon>
        <taxon>Sordariales</taxon>
        <taxon>Chaetomiaceae</taxon>
        <taxon>Staphylotrichum</taxon>
    </lineage>
</organism>